<keyword evidence="6" id="KW-0800">Toxin</keyword>
<comment type="function">
    <text evidence="6">Toxic component of a toxin-antitoxin (TA) system. An RNase.</text>
</comment>
<comment type="similarity">
    <text evidence="6">Belongs to the PINc/VapC protein family.</text>
</comment>
<evidence type="ECO:0000256" key="6">
    <source>
        <dbReference type="HAMAP-Rule" id="MF_00265"/>
    </source>
</evidence>
<dbReference type="AlphaFoldDB" id="A0A559TG37"/>
<dbReference type="PANTHER" id="PTHR35901">
    <property type="entry name" value="RIBONUCLEASE VAPC3"/>
    <property type="match status" value="1"/>
</dbReference>
<dbReference type="InterPro" id="IPR022907">
    <property type="entry name" value="VapC_family"/>
</dbReference>
<protein>
    <recommendedName>
        <fullName evidence="6">Ribonuclease VapC</fullName>
        <shortName evidence="6">RNase VapC</shortName>
        <ecNumber evidence="6">3.1.-.-</ecNumber>
    </recommendedName>
    <alternativeName>
        <fullName evidence="6">Toxin VapC</fullName>
    </alternativeName>
</protein>
<dbReference type="CDD" id="cd09873">
    <property type="entry name" value="PIN_Pae0151-like"/>
    <property type="match status" value="1"/>
</dbReference>
<dbReference type="GO" id="GO:0090729">
    <property type="term" value="F:toxin activity"/>
    <property type="evidence" value="ECO:0007669"/>
    <property type="project" value="UniProtKB-KW"/>
</dbReference>
<dbReference type="InterPro" id="IPR044153">
    <property type="entry name" value="PIN_Pae0151-like"/>
</dbReference>
<evidence type="ECO:0000313" key="9">
    <source>
        <dbReference type="Proteomes" id="UP000319824"/>
    </source>
</evidence>
<dbReference type="GO" id="GO:0004540">
    <property type="term" value="F:RNA nuclease activity"/>
    <property type="evidence" value="ECO:0007669"/>
    <property type="project" value="InterPro"/>
</dbReference>
<dbReference type="InterPro" id="IPR029060">
    <property type="entry name" value="PIN-like_dom_sf"/>
</dbReference>
<comment type="caution">
    <text evidence="8">The sequence shown here is derived from an EMBL/GenBank/DDBJ whole genome shotgun (WGS) entry which is preliminary data.</text>
</comment>
<keyword evidence="2 6" id="KW-0540">Nuclease</keyword>
<keyword evidence="3 6" id="KW-0479">Metal-binding</keyword>
<evidence type="ECO:0000256" key="3">
    <source>
        <dbReference type="ARBA" id="ARBA00022723"/>
    </source>
</evidence>
<dbReference type="InterPro" id="IPR002716">
    <property type="entry name" value="PIN_dom"/>
</dbReference>
<sequence length="146" mass="15876">METLVVDASIAIKWVVEEEGTHAAVDLRSRFSFAAPELLIPECANILWKKTQRGELMRDEAVLAARLLDRSGIAFLSMTGLLERATRLAIELSHPAYDCAYLAAAVQTGSRFVTADERLLRVIALHASNEIANACVSLTAIQSGAH</sequence>
<evidence type="ECO:0000313" key="8">
    <source>
        <dbReference type="EMBL" id="TVZ73533.1"/>
    </source>
</evidence>
<reference evidence="8 9" key="1">
    <citation type="submission" date="2019-06" db="EMBL/GenBank/DDBJ databases">
        <title>Pac Bio to generate improved reference genome sequences for organisms with transposon mutant libraries (support for FEBA project).</title>
        <authorList>
            <person name="Blow M."/>
        </authorList>
    </citation>
    <scope>NUCLEOTIDE SEQUENCE [LARGE SCALE GENOMIC DNA]</scope>
    <source>
        <strain evidence="8 9">USDA 1844</strain>
    </source>
</reference>
<dbReference type="SUPFAM" id="SSF88723">
    <property type="entry name" value="PIN domain-like"/>
    <property type="match status" value="1"/>
</dbReference>
<dbReference type="HAMAP" id="MF_00265">
    <property type="entry name" value="VapC_Nob1"/>
    <property type="match status" value="1"/>
</dbReference>
<organism evidence="8 9">
    <name type="scientific">Rhizobium mongolense USDA 1844</name>
    <dbReference type="NCBI Taxonomy" id="1079460"/>
    <lineage>
        <taxon>Bacteria</taxon>
        <taxon>Pseudomonadati</taxon>
        <taxon>Pseudomonadota</taxon>
        <taxon>Alphaproteobacteria</taxon>
        <taxon>Hyphomicrobiales</taxon>
        <taxon>Rhizobiaceae</taxon>
        <taxon>Rhizobium/Agrobacterium group</taxon>
        <taxon>Rhizobium</taxon>
    </lineage>
</organism>
<dbReference type="EC" id="3.1.-.-" evidence="6"/>
<dbReference type="GO" id="GO:0000287">
    <property type="term" value="F:magnesium ion binding"/>
    <property type="evidence" value="ECO:0007669"/>
    <property type="project" value="UniProtKB-UniRule"/>
</dbReference>
<keyword evidence="1 6" id="KW-1277">Toxin-antitoxin system</keyword>
<name>A0A559TG37_9HYPH</name>
<dbReference type="RefSeq" id="WP_022718154.1">
    <property type="nucleotide sequence ID" value="NZ_ATTQ01000021.1"/>
</dbReference>
<evidence type="ECO:0000256" key="2">
    <source>
        <dbReference type="ARBA" id="ARBA00022722"/>
    </source>
</evidence>
<dbReference type="PANTHER" id="PTHR35901:SF1">
    <property type="entry name" value="EXONUCLEASE VAPC9"/>
    <property type="match status" value="1"/>
</dbReference>
<gene>
    <name evidence="6" type="primary">vapC</name>
    <name evidence="8" type="ORF">BCL32_1766</name>
</gene>
<evidence type="ECO:0000256" key="4">
    <source>
        <dbReference type="ARBA" id="ARBA00022801"/>
    </source>
</evidence>
<dbReference type="Pfam" id="PF01850">
    <property type="entry name" value="PIN"/>
    <property type="match status" value="1"/>
</dbReference>
<evidence type="ECO:0000256" key="1">
    <source>
        <dbReference type="ARBA" id="ARBA00022649"/>
    </source>
</evidence>
<dbReference type="InterPro" id="IPR051619">
    <property type="entry name" value="TypeII_TA_RNase_PINc/VapC"/>
</dbReference>
<proteinExistence type="inferred from homology"/>
<keyword evidence="5 6" id="KW-0460">Magnesium</keyword>
<evidence type="ECO:0000259" key="7">
    <source>
        <dbReference type="Pfam" id="PF01850"/>
    </source>
</evidence>
<dbReference type="Gene3D" id="3.40.50.1010">
    <property type="entry name" value="5'-nuclease"/>
    <property type="match status" value="1"/>
</dbReference>
<dbReference type="EMBL" id="VISO01000002">
    <property type="protein sequence ID" value="TVZ73533.1"/>
    <property type="molecule type" value="Genomic_DNA"/>
</dbReference>
<comment type="cofactor">
    <cofactor evidence="6">
        <name>Mg(2+)</name>
        <dbReference type="ChEBI" id="CHEBI:18420"/>
    </cofactor>
</comment>
<feature type="binding site" evidence="6">
    <location>
        <position position="98"/>
    </location>
    <ligand>
        <name>Mg(2+)</name>
        <dbReference type="ChEBI" id="CHEBI:18420"/>
    </ligand>
</feature>
<evidence type="ECO:0000256" key="5">
    <source>
        <dbReference type="ARBA" id="ARBA00022842"/>
    </source>
</evidence>
<feature type="binding site" evidence="6">
    <location>
        <position position="7"/>
    </location>
    <ligand>
        <name>Mg(2+)</name>
        <dbReference type="ChEBI" id="CHEBI:18420"/>
    </ligand>
</feature>
<feature type="domain" description="PIN" evidence="7">
    <location>
        <begin position="5"/>
        <end position="122"/>
    </location>
</feature>
<keyword evidence="4 6" id="KW-0378">Hydrolase</keyword>
<dbReference type="Proteomes" id="UP000319824">
    <property type="component" value="Unassembled WGS sequence"/>
</dbReference>
<dbReference type="GO" id="GO:0016787">
    <property type="term" value="F:hydrolase activity"/>
    <property type="evidence" value="ECO:0007669"/>
    <property type="project" value="UniProtKB-KW"/>
</dbReference>
<accession>A0A559TG37</accession>